<dbReference type="FunCoup" id="U2FL51">
    <property type="interactions" value="399"/>
</dbReference>
<dbReference type="GO" id="GO:0004399">
    <property type="term" value="F:histidinol dehydrogenase activity"/>
    <property type="evidence" value="ECO:0007669"/>
    <property type="project" value="UniProtKB-UniRule"/>
</dbReference>
<evidence type="ECO:0000256" key="11">
    <source>
        <dbReference type="PIRSR" id="PIRSR000099-2"/>
    </source>
</evidence>
<dbReference type="InterPro" id="IPR001692">
    <property type="entry name" value="Histidinol_DH_CS"/>
</dbReference>
<feature type="binding site" evidence="8 12">
    <location>
        <position position="258"/>
    </location>
    <ligand>
        <name>substrate</name>
    </ligand>
</feature>
<evidence type="ECO:0000256" key="7">
    <source>
        <dbReference type="ARBA" id="ARBA00049489"/>
    </source>
</evidence>
<feature type="binding site" evidence="8 12">
    <location>
        <position position="233"/>
    </location>
    <ligand>
        <name>substrate</name>
    </ligand>
</feature>
<dbReference type="InParanoid" id="U2FL51"/>
<evidence type="ECO:0000256" key="2">
    <source>
        <dbReference type="ARBA" id="ARBA00010178"/>
    </source>
</evidence>
<evidence type="ECO:0000256" key="3">
    <source>
        <dbReference type="ARBA" id="ARBA00012965"/>
    </source>
</evidence>
<dbReference type="CDD" id="cd06572">
    <property type="entry name" value="Histidinol_dh"/>
    <property type="match status" value="1"/>
</dbReference>
<evidence type="ECO:0000256" key="9">
    <source>
        <dbReference type="PIRNR" id="PIRNR000099"/>
    </source>
</evidence>
<gene>
    <name evidence="8 15" type="primary">hisD</name>
    <name evidence="15" type="ORF">HLPCO_001848</name>
</gene>
<feature type="active site" description="Proton acceptor" evidence="8 10">
    <location>
        <position position="324"/>
    </location>
</feature>
<dbReference type="NCBIfam" id="TIGR00069">
    <property type="entry name" value="hisD"/>
    <property type="match status" value="1"/>
</dbReference>
<dbReference type="FunFam" id="3.40.50.1980:FF:000001">
    <property type="entry name" value="Histidinol dehydrogenase"/>
    <property type="match status" value="1"/>
</dbReference>
<evidence type="ECO:0000256" key="1">
    <source>
        <dbReference type="ARBA" id="ARBA00003850"/>
    </source>
</evidence>
<evidence type="ECO:0000256" key="13">
    <source>
        <dbReference type="PIRSR" id="PIRSR000099-4"/>
    </source>
</evidence>
<dbReference type="Pfam" id="PF00815">
    <property type="entry name" value="Histidinol_dh"/>
    <property type="match status" value="1"/>
</dbReference>
<dbReference type="FunFam" id="3.40.50.1980:FF:000026">
    <property type="entry name" value="Histidinol dehydrogenase"/>
    <property type="match status" value="1"/>
</dbReference>
<feature type="binding site" evidence="8 12">
    <location>
        <position position="255"/>
    </location>
    <ligand>
        <name>substrate</name>
    </ligand>
</feature>
<dbReference type="InterPro" id="IPR012131">
    <property type="entry name" value="Hstdl_DH"/>
</dbReference>
<feature type="active site" description="Proton acceptor" evidence="8 10">
    <location>
        <position position="323"/>
    </location>
</feature>
<dbReference type="PANTHER" id="PTHR21256">
    <property type="entry name" value="HISTIDINOL DEHYDROGENASE HDH"/>
    <property type="match status" value="1"/>
</dbReference>
<evidence type="ECO:0000256" key="8">
    <source>
        <dbReference type="HAMAP-Rule" id="MF_01024"/>
    </source>
</evidence>
<evidence type="ECO:0000256" key="4">
    <source>
        <dbReference type="ARBA" id="ARBA00022723"/>
    </source>
</evidence>
<dbReference type="RefSeq" id="WP_008827148.1">
    <property type="nucleotide sequence ID" value="NZ_AFNU02000006.1"/>
</dbReference>
<keyword evidence="6 8" id="KW-0560">Oxidoreductase</keyword>
<sequence>MIEIIELNNNSYLMEKLTNRTQFEYKEVNQVVEDIIEEVKNKQDQAVRYYTEKFDSVSIDDFLVGEREIKQAFKSICPKLKSDLERARDNILLYHKEQLTESYTITKENATLSQRVRPIEKVGIYVPGGSASYPSTVLMNAIPAKLAGVSERIMITPPSSDGTIKDSILVAASLAGVTKIYKIGGAQGIAALAYGTETIPKVSKIVGPGNIYVAMAKKKVSGYVGIDMVAGPSEILIIADETANPDYVAADLMSQAEHDPLAAAILVTDSNELALKVQASLNRQVETLERTDIIKQSLRDYGAIVVTKNITEAVDLANEIAPEHLELLTKDPFTLSSDIVNAGAIFIGEYTPEPVGDYFAGPNHTLPTSGTAKFSSPLSVTDFIKKTSVIYYDRQTLVDAKDSIIRIARDEGLTAHANAIEIRFRNELE</sequence>
<dbReference type="GO" id="GO:0000105">
    <property type="term" value="P:L-histidine biosynthetic process"/>
    <property type="evidence" value="ECO:0007669"/>
    <property type="project" value="UniProtKB-UniRule"/>
</dbReference>
<comment type="function">
    <text evidence="1 8">Catalyzes the sequential NAD-dependent oxidations of L-histidinol to L-histidinaldehyde and then to L-histidine.</text>
</comment>
<feature type="binding site" evidence="8 13">
    <location>
        <position position="255"/>
    </location>
    <ligand>
        <name>Zn(2+)</name>
        <dbReference type="ChEBI" id="CHEBI:29105"/>
    </ligand>
</feature>
<name>U2FL51_9MOLU</name>
<feature type="binding site" evidence="8 12">
    <location>
        <position position="411"/>
    </location>
    <ligand>
        <name>substrate</name>
    </ligand>
</feature>
<feature type="binding site" evidence="8 13">
    <location>
        <position position="416"/>
    </location>
    <ligand>
        <name>Zn(2+)</name>
        <dbReference type="ChEBI" id="CHEBI:29105"/>
    </ligand>
</feature>
<dbReference type="AlphaFoldDB" id="U2FL51"/>
<comment type="similarity">
    <text evidence="2 8 9 14">Belongs to the histidinol dehydrogenase family.</text>
</comment>
<organism evidence="15 16">
    <name type="scientific">Haloplasma contractile SSD-17B</name>
    <dbReference type="NCBI Taxonomy" id="1033810"/>
    <lineage>
        <taxon>Bacteria</taxon>
        <taxon>Bacillati</taxon>
        <taxon>Mycoplasmatota</taxon>
        <taxon>Mollicutes</taxon>
        <taxon>Haloplasmatales</taxon>
        <taxon>Haloplasmataceae</taxon>
        <taxon>Haloplasma</taxon>
    </lineage>
</organism>
<dbReference type="PRINTS" id="PR00083">
    <property type="entry name" value="HOLDHDRGNASE"/>
</dbReference>
<evidence type="ECO:0000256" key="12">
    <source>
        <dbReference type="PIRSR" id="PIRSR000099-3"/>
    </source>
</evidence>
<feature type="binding site" evidence="8 13">
    <location>
        <position position="357"/>
    </location>
    <ligand>
        <name>Zn(2+)</name>
        <dbReference type="ChEBI" id="CHEBI:29105"/>
    </ligand>
</feature>
<dbReference type="EMBL" id="AFNU02000006">
    <property type="protein sequence ID" value="ERJ11934.1"/>
    <property type="molecule type" value="Genomic_DNA"/>
</dbReference>
<dbReference type="PIRSF" id="PIRSF000099">
    <property type="entry name" value="Histidinol_dh"/>
    <property type="match status" value="1"/>
</dbReference>
<evidence type="ECO:0000313" key="15">
    <source>
        <dbReference type="EMBL" id="ERJ11934.1"/>
    </source>
</evidence>
<dbReference type="Gene3D" id="1.20.5.1300">
    <property type="match status" value="1"/>
</dbReference>
<dbReference type="PANTHER" id="PTHR21256:SF2">
    <property type="entry name" value="HISTIDINE BIOSYNTHESIS TRIFUNCTIONAL PROTEIN"/>
    <property type="match status" value="1"/>
</dbReference>
<keyword evidence="8" id="KW-0028">Amino-acid biosynthesis</keyword>
<keyword evidence="4 8" id="KW-0479">Metal-binding</keyword>
<evidence type="ECO:0000256" key="6">
    <source>
        <dbReference type="ARBA" id="ARBA00023002"/>
    </source>
</evidence>
<keyword evidence="8" id="KW-0368">Histidine biosynthesis</keyword>
<comment type="cofactor">
    <cofactor evidence="8 13">
        <name>Zn(2+)</name>
        <dbReference type="ChEBI" id="CHEBI:29105"/>
    </cofactor>
    <text evidence="8 13">Binds 1 zinc ion per subunit.</text>
</comment>
<feature type="binding site" evidence="8 12">
    <location>
        <position position="416"/>
    </location>
    <ligand>
        <name>substrate</name>
    </ligand>
</feature>
<dbReference type="EC" id="1.1.1.23" evidence="3 8"/>
<dbReference type="InterPro" id="IPR022695">
    <property type="entry name" value="Histidinol_DH_monofunct"/>
</dbReference>
<feature type="binding site" evidence="8 11">
    <location>
        <position position="187"/>
    </location>
    <ligand>
        <name>NAD(+)</name>
        <dbReference type="ChEBI" id="CHEBI:57540"/>
    </ligand>
</feature>
<reference evidence="15 16" key="2">
    <citation type="journal article" date="2013" name="PLoS ONE">
        <title>INDIGO - INtegrated Data Warehouse of MIcrobial GenOmes with Examples from the Red Sea Extremophiles.</title>
        <authorList>
            <person name="Alam I."/>
            <person name="Antunes A."/>
            <person name="Kamau A.A."/>
            <person name="Ba Alawi W."/>
            <person name="Kalkatawi M."/>
            <person name="Stingl U."/>
            <person name="Bajic V.B."/>
        </authorList>
    </citation>
    <scope>NUCLEOTIDE SEQUENCE [LARGE SCALE GENOMIC DNA]</scope>
    <source>
        <strain evidence="15 16">SSD-17B</strain>
    </source>
</reference>
<comment type="catalytic activity">
    <reaction evidence="7 8">
        <text>L-histidinol + 2 NAD(+) + H2O = L-histidine + 2 NADH + 3 H(+)</text>
        <dbReference type="Rhea" id="RHEA:20641"/>
        <dbReference type="ChEBI" id="CHEBI:15377"/>
        <dbReference type="ChEBI" id="CHEBI:15378"/>
        <dbReference type="ChEBI" id="CHEBI:57540"/>
        <dbReference type="ChEBI" id="CHEBI:57595"/>
        <dbReference type="ChEBI" id="CHEBI:57699"/>
        <dbReference type="ChEBI" id="CHEBI:57945"/>
        <dbReference type="EC" id="1.1.1.23"/>
    </reaction>
</comment>
<protein>
    <recommendedName>
        <fullName evidence="3 8">Histidinol dehydrogenase</fullName>
        <shortName evidence="8">HDH</shortName>
        <ecNumber evidence="3 8">1.1.1.23</ecNumber>
    </recommendedName>
</protein>
<comment type="caution">
    <text evidence="15">The sequence shown here is derived from an EMBL/GenBank/DDBJ whole genome shotgun (WGS) entry which is preliminary data.</text>
</comment>
<proteinExistence type="inferred from homology"/>
<dbReference type="STRING" id="1033810.HLPCO_001848"/>
<feature type="binding site" evidence="8 11">
    <location>
        <position position="125"/>
    </location>
    <ligand>
        <name>NAD(+)</name>
        <dbReference type="ChEBI" id="CHEBI:57540"/>
    </ligand>
</feature>
<dbReference type="HAMAP" id="MF_01024">
    <property type="entry name" value="HisD"/>
    <property type="match status" value="1"/>
</dbReference>
<evidence type="ECO:0000256" key="5">
    <source>
        <dbReference type="ARBA" id="ARBA00022833"/>
    </source>
</evidence>
<feature type="binding site" evidence="8 12">
    <location>
        <position position="324"/>
    </location>
    <ligand>
        <name>substrate</name>
    </ligand>
</feature>
<reference evidence="15 16" key="1">
    <citation type="journal article" date="2011" name="J. Bacteriol.">
        <title>Genome sequence of Haloplasma contractile, an unusual contractile bacterium from a deep-sea anoxic brine lake.</title>
        <authorList>
            <person name="Antunes A."/>
            <person name="Alam I."/>
            <person name="El Dorry H."/>
            <person name="Siam R."/>
            <person name="Robertson A."/>
            <person name="Bajic V.B."/>
            <person name="Stingl U."/>
        </authorList>
    </citation>
    <scope>NUCLEOTIDE SEQUENCE [LARGE SCALE GENOMIC DNA]</scope>
    <source>
        <strain evidence="15 16">SSD-17B</strain>
    </source>
</reference>
<keyword evidence="16" id="KW-1185">Reference proteome</keyword>
<evidence type="ECO:0000256" key="14">
    <source>
        <dbReference type="RuleBase" id="RU004175"/>
    </source>
</evidence>
<comment type="pathway">
    <text evidence="8">Amino-acid biosynthesis; L-histidine biosynthesis; L-histidine from 5-phospho-alpha-D-ribose 1-diphosphate: step 9/9.</text>
</comment>
<dbReference type="GO" id="GO:0008270">
    <property type="term" value="F:zinc ion binding"/>
    <property type="evidence" value="ECO:0007669"/>
    <property type="project" value="UniProtKB-UniRule"/>
</dbReference>
<keyword evidence="5 8" id="KW-0862">Zinc</keyword>
<dbReference type="GO" id="GO:0051287">
    <property type="term" value="F:NAD binding"/>
    <property type="evidence" value="ECO:0007669"/>
    <property type="project" value="InterPro"/>
</dbReference>
<dbReference type="Proteomes" id="UP000005707">
    <property type="component" value="Unassembled WGS sequence"/>
</dbReference>
<dbReference type="UniPathway" id="UPA00031">
    <property type="reaction ID" value="UER00014"/>
</dbReference>
<evidence type="ECO:0000313" key="16">
    <source>
        <dbReference type="Proteomes" id="UP000005707"/>
    </source>
</evidence>
<feature type="binding site" evidence="8 12">
    <location>
        <position position="357"/>
    </location>
    <ligand>
        <name>substrate</name>
    </ligand>
</feature>
<dbReference type="SUPFAM" id="SSF53720">
    <property type="entry name" value="ALDH-like"/>
    <property type="match status" value="1"/>
</dbReference>
<dbReference type="InterPro" id="IPR016161">
    <property type="entry name" value="Ald_DH/histidinol_DH"/>
</dbReference>
<dbReference type="Gene3D" id="3.40.50.1980">
    <property type="entry name" value="Nitrogenase molybdenum iron protein domain"/>
    <property type="match status" value="2"/>
</dbReference>
<keyword evidence="8 11" id="KW-0520">NAD</keyword>
<feature type="binding site" evidence="8 11">
    <location>
        <position position="210"/>
    </location>
    <ligand>
        <name>NAD(+)</name>
        <dbReference type="ChEBI" id="CHEBI:57540"/>
    </ligand>
</feature>
<evidence type="ECO:0000256" key="10">
    <source>
        <dbReference type="PIRSR" id="PIRSR000099-1"/>
    </source>
</evidence>
<dbReference type="eggNOG" id="COG0141">
    <property type="taxonomic scope" value="Bacteria"/>
</dbReference>
<dbReference type="GO" id="GO:0005829">
    <property type="term" value="C:cytosol"/>
    <property type="evidence" value="ECO:0007669"/>
    <property type="project" value="TreeGrafter"/>
</dbReference>
<dbReference type="PROSITE" id="PS00611">
    <property type="entry name" value="HISOL_DEHYDROGENASE"/>
    <property type="match status" value="1"/>
</dbReference>
<accession>U2FL51</accession>
<feature type="binding site" evidence="8 13">
    <location>
        <position position="258"/>
    </location>
    <ligand>
        <name>Zn(2+)</name>
        <dbReference type="ChEBI" id="CHEBI:29105"/>
    </ligand>
</feature>